<keyword evidence="1" id="KW-0472">Membrane</keyword>
<reference evidence="3" key="1">
    <citation type="journal article" date="2021" name="Evol. Appl.">
        <title>The genome of the Pyrenean desman and the effects of bottlenecks and inbreeding on the genomic landscape of an endangered species.</title>
        <authorList>
            <person name="Escoda L."/>
            <person name="Castresana J."/>
        </authorList>
    </citation>
    <scope>NUCLEOTIDE SEQUENCE</scope>
    <source>
        <strain evidence="3">IBE-C5619</strain>
    </source>
</reference>
<gene>
    <name evidence="3" type="ORF">J0S82_011989</name>
</gene>
<proteinExistence type="predicted"/>
<evidence type="ECO:0000313" key="3">
    <source>
        <dbReference type="EMBL" id="KAG8509537.1"/>
    </source>
</evidence>
<name>A0A8J5ZYK3_GALPY</name>
<accession>A0A8J5ZYK3</accession>
<dbReference type="Gene3D" id="2.60.40.10">
    <property type="entry name" value="Immunoglobulins"/>
    <property type="match status" value="1"/>
</dbReference>
<dbReference type="InterPro" id="IPR013783">
    <property type="entry name" value="Ig-like_fold"/>
</dbReference>
<dbReference type="GO" id="GO:0005886">
    <property type="term" value="C:plasma membrane"/>
    <property type="evidence" value="ECO:0007669"/>
    <property type="project" value="InterPro"/>
</dbReference>
<keyword evidence="4" id="KW-1185">Reference proteome</keyword>
<organism evidence="3 4">
    <name type="scientific">Galemys pyrenaicus</name>
    <name type="common">Iberian desman</name>
    <name type="synonym">Pyrenean desman</name>
    <dbReference type="NCBI Taxonomy" id="202257"/>
    <lineage>
        <taxon>Eukaryota</taxon>
        <taxon>Metazoa</taxon>
        <taxon>Chordata</taxon>
        <taxon>Craniata</taxon>
        <taxon>Vertebrata</taxon>
        <taxon>Euteleostomi</taxon>
        <taxon>Mammalia</taxon>
        <taxon>Eutheria</taxon>
        <taxon>Laurasiatheria</taxon>
        <taxon>Eulipotyphla</taxon>
        <taxon>Talpidae</taxon>
        <taxon>Galemys</taxon>
    </lineage>
</organism>
<keyword evidence="1" id="KW-1133">Transmembrane helix</keyword>
<sequence length="256" mass="29157">QNSCIELRIKRDTHYTIQAGNSFDLECPVKYCADRPNVTWCKLEEGKCLSIEDKIQGHMSWKNRDNISVFVLHFNQVNASHNGSYRCSATIKTHQHPSHTITLYVKDTTSASETSLKGKKMDTRWILYSVVPLGGLPLLITCIYLFCCLRRHKGEQKKSSDAAQREINLVDVPQSFRGEQTEVGTRQNSQALPSEVGIYDNEPWPRIQDVSGIYSNPRIEENRQGIVYASLNHLVTGMNPRQSRHMEEAQTEYAAI</sequence>
<feature type="domain" description="Ig-like" evidence="2">
    <location>
        <begin position="1"/>
        <end position="102"/>
    </location>
</feature>
<dbReference type="EMBL" id="JAGFMF010011942">
    <property type="protein sequence ID" value="KAG8509537.1"/>
    <property type="molecule type" value="Genomic_DNA"/>
</dbReference>
<dbReference type="Pfam" id="PF13895">
    <property type="entry name" value="Ig_2"/>
    <property type="match status" value="1"/>
</dbReference>
<dbReference type="GO" id="GO:0038023">
    <property type="term" value="F:signaling receptor activity"/>
    <property type="evidence" value="ECO:0007669"/>
    <property type="project" value="InterPro"/>
</dbReference>
<dbReference type="AlphaFoldDB" id="A0A8J5ZYK3"/>
<dbReference type="InterPro" id="IPR036179">
    <property type="entry name" value="Ig-like_dom_sf"/>
</dbReference>
<dbReference type="PROSITE" id="PS50835">
    <property type="entry name" value="IG_LIKE"/>
    <property type="match status" value="1"/>
</dbReference>
<feature type="transmembrane region" description="Helical" evidence="1">
    <location>
        <begin position="125"/>
        <end position="146"/>
    </location>
</feature>
<dbReference type="PANTHER" id="PTHR37996:SF1">
    <property type="entry name" value="B- AND T-LYMPHOCYTE ATTENUATOR"/>
    <property type="match status" value="1"/>
</dbReference>
<dbReference type="Proteomes" id="UP000700334">
    <property type="component" value="Unassembled WGS sequence"/>
</dbReference>
<dbReference type="OrthoDB" id="9947981at2759"/>
<dbReference type="SUPFAM" id="SSF48726">
    <property type="entry name" value="Immunoglobulin"/>
    <property type="match status" value="1"/>
</dbReference>
<dbReference type="InterPro" id="IPR007110">
    <property type="entry name" value="Ig-like_dom"/>
</dbReference>
<dbReference type="InterPro" id="IPR003599">
    <property type="entry name" value="Ig_sub"/>
</dbReference>
<protein>
    <submittedName>
        <fullName evidence="3">B- and T-lymphocyte attenuator</fullName>
    </submittedName>
</protein>
<evidence type="ECO:0000256" key="1">
    <source>
        <dbReference type="SAM" id="Phobius"/>
    </source>
</evidence>
<dbReference type="InterPro" id="IPR039257">
    <property type="entry name" value="BTLA"/>
</dbReference>
<feature type="non-terminal residue" evidence="3">
    <location>
        <position position="256"/>
    </location>
</feature>
<comment type="caution">
    <text evidence="3">The sequence shown here is derived from an EMBL/GenBank/DDBJ whole genome shotgun (WGS) entry which is preliminary data.</text>
</comment>
<keyword evidence="1" id="KW-0812">Transmembrane</keyword>
<feature type="non-terminal residue" evidence="3">
    <location>
        <position position="1"/>
    </location>
</feature>
<evidence type="ECO:0000259" key="2">
    <source>
        <dbReference type="PROSITE" id="PS50835"/>
    </source>
</evidence>
<dbReference type="SMART" id="SM00409">
    <property type="entry name" value="IG"/>
    <property type="match status" value="1"/>
</dbReference>
<dbReference type="PANTHER" id="PTHR37996">
    <property type="entry name" value="B- AND T-LYMPHOCYTE ATTENUATOR"/>
    <property type="match status" value="1"/>
</dbReference>
<evidence type="ECO:0000313" key="4">
    <source>
        <dbReference type="Proteomes" id="UP000700334"/>
    </source>
</evidence>
<dbReference type="GO" id="GO:0002768">
    <property type="term" value="P:immune response-regulating cell surface receptor signaling pathway"/>
    <property type="evidence" value="ECO:0007669"/>
    <property type="project" value="InterPro"/>
</dbReference>